<dbReference type="AlphaFoldDB" id="A0A2J6TWX0"/>
<protein>
    <submittedName>
        <fullName evidence="1">Uncharacterized protein</fullName>
    </submittedName>
</protein>
<sequence>MSSPGMPSIWTITDLVNNIMKSVRQVAQMFLDSKEQAVDEDIGKEQTDLETALQEGTAVTTYFNYYILALGIEFSSGDDDAVRELRMVYAALPQDDVEVKELRNQQRGFSESQRLEFMKRLKSEVTATKTALQELANRKGCFAIQDPSQYSLDLREKVRKLFPMHGNNATFCEGASHLQKHASAALSAITSREPGGGGYVCHHCNLDLRCMEIDEAGSITFTEAEWRTLAACHMRAHFSFKNLAAWYKCRICHDLGVEPPLIFVSPVAMMIHLKNHWSGDIEKSSVEGAVR</sequence>
<organism evidence="1 2">
    <name type="scientific">Hyaloscypha bicolor E</name>
    <dbReference type="NCBI Taxonomy" id="1095630"/>
    <lineage>
        <taxon>Eukaryota</taxon>
        <taxon>Fungi</taxon>
        <taxon>Dikarya</taxon>
        <taxon>Ascomycota</taxon>
        <taxon>Pezizomycotina</taxon>
        <taxon>Leotiomycetes</taxon>
        <taxon>Helotiales</taxon>
        <taxon>Hyaloscyphaceae</taxon>
        <taxon>Hyaloscypha</taxon>
        <taxon>Hyaloscypha bicolor</taxon>
    </lineage>
</organism>
<proteinExistence type="predicted"/>
<evidence type="ECO:0000313" key="2">
    <source>
        <dbReference type="Proteomes" id="UP000235371"/>
    </source>
</evidence>
<dbReference type="Proteomes" id="UP000235371">
    <property type="component" value="Unassembled WGS sequence"/>
</dbReference>
<gene>
    <name evidence="1" type="ORF">K444DRAFT_606448</name>
</gene>
<dbReference type="RefSeq" id="XP_024744417.1">
    <property type="nucleotide sequence ID" value="XM_024878996.1"/>
</dbReference>
<accession>A0A2J6TWX0</accession>
<keyword evidence="2" id="KW-1185">Reference proteome</keyword>
<dbReference type="EMBL" id="KZ613740">
    <property type="protein sequence ID" value="PMD67513.1"/>
    <property type="molecule type" value="Genomic_DNA"/>
</dbReference>
<reference evidence="1 2" key="1">
    <citation type="submission" date="2016-04" db="EMBL/GenBank/DDBJ databases">
        <title>A degradative enzymes factory behind the ericoid mycorrhizal symbiosis.</title>
        <authorList>
            <consortium name="DOE Joint Genome Institute"/>
            <person name="Martino E."/>
            <person name="Morin E."/>
            <person name="Grelet G."/>
            <person name="Kuo A."/>
            <person name="Kohler A."/>
            <person name="Daghino S."/>
            <person name="Barry K."/>
            <person name="Choi C."/>
            <person name="Cichocki N."/>
            <person name="Clum A."/>
            <person name="Copeland A."/>
            <person name="Hainaut M."/>
            <person name="Haridas S."/>
            <person name="Labutti K."/>
            <person name="Lindquist E."/>
            <person name="Lipzen A."/>
            <person name="Khouja H.-R."/>
            <person name="Murat C."/>
            <person name="Ohm R."/>
            <person name="Olson A."/>
            <person name="Spatafora J."/>
            <person name="Veneault-Fourrey C."/>
            <person name="Henrissat B."/>
            <person name="Grigoriev I."/>
            <person name="Martin F."/>
            <person name="Perotto S."/>
        </authorList>
    </citation>
    <scope>NUCLEOTIDE SEQUENCE [LARGE SCALE GENOMIC DNA]</scope>
    <source>
        <strain evidence="1 2">E</strain>
    </source>
</reference>
<evidence type="ECO:0000313" key="1">
    <source>
        <dbReference type="EMBL" id="PMD67513.1"/>
    </source>
</evidence>
<dbReference type="GeneID" id="36587073"/>
<dbReference type="InParanoid" id="A0A2J6TWX0"/>
<name>A0A2J6TWX0_9HELO</name>